<comment type="caution">
    <text evidence="1">The sequence shown here is derived from an EMBL/GenBank/DDBJ whole genome shotgun (WGS) entry which is preliminary data.</text>
</comment>
<dbReference type="RefSeq" id="XP_067059789.1">
    <property type="nucleotide sequence ID" value="XM_067203139.1"/>
</dbReference>
<evidence type="ECO:0000313" key="1">
    <source>
        <dbReference type="EMBL" id="KAG5467987.1"/>
    </source>
</evidence>
<dbReference type="GeneID" id="92357073"/>
<sequence length="232" mass="25813">MEQKHNSPPHHPRLLPRHRCLHKKGRHSKSFFLLRRTLSTPFFPLFDKHGSPVWTAFRTYPMRCCFVATLSCKTRPAIGSLPIRDAHPTCTTPICVFAKPMATRSTATTWNTSRDTPRCKPLLREARRKTCWAQSVVSTSSPHTLASSCGCPSSSHSPTAFSFTLCHCHASSLTVIWSCSSPEASLLSCNSPAWTYLVIRSDAPVCRPSYDLSSPLLLCCSATYTGPPQLHR</sequence>
<dbReference type="EMBL" id="JAFHLR010000034">
    <property type="protein sequence ID" value="KAG5467987.1"/>
    <property type="molecule type" value="Genomic_DNA"/>
</dbReference>
<reference evidence="2" key="2">
    <citation type="journal article" date="2021" name="Sci. Data">
        <title>Chromosome-scale genome sequencing, assembly and annotation of six genomes from subfamily Leishmaniinae.</title>
        <authorList>
            <person name="Almutairi H."/>
            <person name="Urbaniak M.D."/>
            <person name="Bates M.D."/>
            <person name="Jariyapan N."/>
            <person name="Kwakye-Nuako G."/>
            <person name="Thomaz Soccol V."/>
            <person name="Al-Salem W.S."/>
            <person name="Dillon R.J."/>
            <person name="Bates P.A."/>
            <person name="Gatherer D."/>
        </authorList>
    </citation>
    <scope>NUCLEOTIDE SEQUENCE [LARGE SCALE GENOMIC DNA]</scope>
</reference>
<evidence type="ECO:0000313" key="2">
    <source>
        <dbReference type="Proteomes" id="UP000674143"/>
    </source>
</evidence>
<dbReference type="Proteomes" id="UP000674143">
    <property type="component" value="Unassembled WGS sequence"/>
</dbReference>
<protein>
    <submittedName>
        <fullName evidence="1">Uncharacterized protein</fullName>
    </submittedName>
</protein>
<accession>A0A836GHY4</accession>
<keyword evidence="2" id="KW-1185">Reference proteome</keyword>
<dbReference type="KEGG" id="loi:92357073"/>
<name>A0A836GHY4_9TRYP</name>
<organism evidence="1 2">
    <name type="scientific">Leishmania orientalis</name>
    <dbReference type="NCBI Taxonomy" id="2249476"/>
    <lineage>
        <taxon>Eukaryota</taxon>
        <taxon>Discoba</taxon>
        <taxon>Euglenozoa</taxon>
        <taxon>Kinetoplastea</taxon>
        <taxon>Metakinetoplastina</taxon>
        <taxon>Trypanosomatida</taxon>
        <taxon>Trypanosomatidae</taxon>
        <taxon>Leishmaniinae</taxon>
        <taxon>Leishmania</taxon>
    </lineage>
</organism>
<proteinExistence type="predicted"/>
<reference evidence="2" key="1">
    <citation type="journal article" date="2021" name="Microbiol. Resour. Announc.">
        <title>LGAAP: Leishmaniinae Genome Assembly and Annotation Pipeline.</title>
        <authorList>
            <person name="Almutairi H."/>
            <person name="Urbaniak M.D."/>
            <person name="Bates M.D."/>
            <person name="Jariyapan N."/>
            <person name="Kwakye-Nuako G."/>
            <person name="Thomaz-Soccol V."/>
            <person name="Al-Salem W.S."/>
            <person name="Dillon R.J."/>
            <person name="Bates P.A."/>
            <person name="Gatherer D."/>
        </authorList>
    </citation>
    <scope>NUCLEOTIDE SEQUENCE [LARGE SCALE GENOMIC DNA]</scope>
</reference>
<dbReference type="AlphaFoldDB" id="A0A836GHY4"/>
<gene>
    <name evidence="1" type="ORF">LSCM4_01074</name>
</gene>